<dbReference type="Proteomes" id="UP000498740">
    <property type="component" value="Unassembled WGS sequence"/>
</dbReference>
<dbReference type="EMBL" id="BLWD01000001">
    <property type="protein sequence ID" value="GFN09153.1"/>
    <property type="molecule type" value="Genomic_DNA"/>
</dbReference>
<evidence type="ECO:0000313" key="7">
    <source>
        <dbReference type="Proteomes" id="UP000498740"/>
    </source>
</evidence>
<sequence>MAVRWLSARPAGTFEPDSERAVHMLKIGLGAPQYGVFADPSTIASCAIAAEDIGYDSLWVGDRALVPDEPHDPYPGGGPVPPEYRTFLDPVALLSFLAHATQRVRLGTSTLNAPFYSPVLLARSLATVDILSGGRLDAGLGLGWSSDEYEAIGVPWQGRGARLEEILDVLERAWSDGPLEHEGRLWRVSRSHLDAVPVQRPRPPLLLGGFSAATVERIGRRADGWLGVGLPVPQLSYVIAQIRQSAETHGRDPQALRMVIRVNPLVQAEEAHTDQVPGRGTVRQLADYLLAAHTAGADEVLVDLQQTARSGTELIALAHQLHELLRQG</sequence>
<accession>A0A7J0D353</accession>
<keyword evidence="2" id="KW-0288">FMN</keyword>
<dbReference type="GO" id="GO:0046306">
    <property type="term" value="P:alkanesulfonate catabolic process"/>
    <property type="evidence" value="ECO:0007669"/>
    <property type="project" value="TreeGrafter"/>
</dbReference>
<name>A0A7J0D353_STRMI</name>
<dbReference type="InterPro" id="IPR036661">
    <property type="entry name" value="Luciferase-like_sf"/>
</dbReference>
<evidence type="ECO:0000256" key="1">
    <source>
        <dbReference type="ARBA" id="ARBA00022630"/>
    </source>
</evidence>
<keyword evidence="3" id="KW-0560">Oxidoreductase</keyword>
<dbReference type="PANTHER" id="PTHR42847:SF4">
    <property type="entry name" value="ALKANESULFONATE MONOOXYGENASE-RELATED"/>
    <property type="match status" value="1"/>
</dbReference>
<evidence type="ECO:0000256" key="4">
    <source>
        <dbReference type="ARBA" id="ARBA00023033"/>
    </source>
</evidence>
<keyword evidence="4" id="KW-0503">Monooxygenase</keyword>
<keyword evidence="1" id="KW-0285">Flavoprotein</keyword>
<gene>
    <name evidence="6" type="ORF">Smic_77090</name>
</gene>
<dbReference type="PANTHER" id="PTHR42847">
    <property type="entry name" value="ALKANESULFONATE MONOOXYGENASE"/>
    <property type="match status" value="1"/>
</dbReference>
<dbReference type="SUPFAM" id="SSF51679">
    <property type="entry name" value="Bacterial luciferase-like"/>
    <property type="match status" value="1"/>
</dbReference>
<organism evidence="6 7">
    <name type="scientific">Streptomyces microflavus</name>
    <name type="common">Streptomyces lipmanii</name>
    <dbReference type="NCBI Taxonomy" id="1919"/>
    <lineage>
        <taxon>Bacteria</taxon>
        <taxon>Bacillati</taxon>
        <taxon>Actinomycetota</taxon>
        <taxon>Actinomycetes</taxon>
        <taxon>Kitasatosporales</taxon>
        <taxon>Streptomycetaceae</taxon>
        <taxon>Streptomyces</taxon>
    </lineage>
</organism>
<evidence type="ECO:0000259" key="5">
    <source>
        <dbReference type="Pfam" id="PF00296"/>
    </source>
</evidence>
<dbReference type="NCBIfam" id="TIGR03619">
    <property type="entry name" value="F420_Rv2161c"/>
    <property type="match status" value="1"/>
</dbReference>
<dbReference type="InterPro" id="IPR011251">
    <property type="entry name" value="Luciferase-like_dom"/>
</dbReference>
<evidence type="ECO:0000256" key="2">
    <source>
        <dbReference type="ARBA" id="ARBA00022643"/>
    </source>
</evidence>
<feature type="domain" description="Luciferase-like" evidence="5">
    <location>
        <begin position="36"/>
        <end position="301"/>
    </location>
</feature>
<comment type="caution">
    <text evidence="6">The sequence shown here is derived from an EMBL/GenBank/DDBJ whole genome shotgun (WGS) entry which is preliminary data.</text>
</comment>
<proteinExistence type="predicted"/>
<dbReference type="InterPro" id="IPR050172">
    <property type="entry name" value="SsuD_RutA_monooxygenase"/>
</dbReference>
<evidence type="ECO:0000256" key="3">
    <source>
        <dbReference type="ARBA" id="ARBA00023002"/>
    </source>
</evidence>
<reference evidence="6 7" key="1">
    <citation type="submission" date="2020-05" db="EMBL/GenBank/DDBJ databases">
        <title>Whole genome shotgun sequence of Streptomyces microflavus NBRC 13062.</title>
        <authorList>
            <person name="Komaki H."/>
            <person name="Tamura T."/>
        </authorList>
    </citation>
    <scope>NUCLEOTIDE SEQUENCE [LARGE SCALE GENOMIC DNA]</scope>
    <source>
        <strain evidence="6 7">NBRC 13062</strain>
    </source>
</reference>
<dbReference type="Pfam" id="PF00296">
    <property type="entry name" value="Bac_luciferase"/>
    <property type="match status" value="1"/>
</dbReference>
<dbReference type="GO" id="GO:0008726">
    <property type="term" value="F:alkanesulfonate monooxygenase activity"/>
    <property type="evidence" value="ECO:0007669"/>
    <property type="project" value="TreeGrafter"/>
</dbReference>
<evidence type="ECO:0000313" key="6">
    <source>
        <dbReference type="EMBL" id="GFN09153.1"/>
    </source>
</evidence>
<dbReference type="AlphaFoldDB" id="A0A7J0D353"/>
<protein>
    <submittedName>
        <fullName evidence="6">LLM class F420-dependent oxidoreductase</fullName>
    </submittedName>
</protein>
<dbReference type="Gene3D" id="3.20.20.30">
    <property type="entry name" value="Luciferase-like domain"/>
    <property type="match status" value="1"/>
</dbReference>
<dbReference type="InterPro" id="IPR019921">
    <property type="entry name" value="Lucif-like_OxRdtase_Rv2161c"/>
</dbReference>